<sequence length="260" mass="30093">MSIWQKLFKRNKQKHYNSLDWVGMDIHNHLLPGIDDGSDSVEKSIELIQGLKSLGIHHAIATPHVMQGVHQNTPDTIIDAYNLLKKEIEKQEIEFELGFSAEYMIDDGLEEFIQKDQLCLLPNNHALIEMSYLQESQSIFTIVHQLLEKGIQPILAHPERYNYYHQDFKVYQMLKNAGCQFQLNLLSITRYYGEAVKVVALSLIKSGMYDYVGTDLHHLKHLNALSHLVQKYDTRELLKNNPIKNLDLKEGRKHGKLYAV</sequence>
<dbReference type="PANTHER" id="PTHR39181">
    <property type="entry name" value="TYROSINE-PROTEIN PHOSPHATASE YWQE"/>
    <property type="match status" value="1"/>
</dbReference>
<organism evidence="5 6">
    <name type="scientific">Candidatus Sphingobacterium stercoripullorum</name>
    <dbReference type="NCBI Taxonomy" id="2838759"/>
    <lineage>
        <taxon>Bacteria</taxon>
        <taxon>Pseudomonadati</taxon>
        <taxon>Bacteroidota</taxon>
        <taxon>Sphingobacteriia</taxon>
        <taxon>Sphingobacteriales</taxon>
        <taxon>Sphingobacteriaceae</taxon>
        <taxon>Sphingobacterium</taxon>
    </lineage>
</organism>
<name>A0A9D1WAZ2_9SPHI</name>
<dbReference type="Gene3D" id="3.20.20.140">
    <property type="entry name" value="Metal-dependent hydrolases"/>
    <property type="match status" value="1"/>
</dbReference>
<dbReference type="Proteomes" id="UP000824156">
    <property type="component" value="Unassembled WGS sequence"/>
</dbReference>
<dbReference type="InterPro" id="IPR016195">
    <property type="entry name" value="Pol/histidinol_Pase-like"/>
</dbReference>
<evidence type="ECO:0000313" key="5">
    <source>
        <dbReference type="EMBL" id="HIX55801.1"/>
    </source>
</evidence>
<proteinExistence type="inferred from homology"/>
<dbReference type="Pfam" id="PF19567">
    <property type="entry name" value="CpsB_CapC"/>
    <property type="match status" value="1"/>
</dbReference>
<protein>
    <recommendedName>
        <fullName evidence="2">protein-tyrosine-phosphatase</fullName>
        <ecNumber evidence="2">3.1.3.48</ecNumber>
    </recommendedName>
</protein>
<dbReference type="InterPro" id="IPR016667">
    <property type="entry name" value="Caps_polysacc_synth_CpsB/CapC"/>
</dbReference>
<reference evidence="5" key="2">
    <citation type="submission" date="2021-04" db="EMBL/GenBank/DDBJ databases">
        <authorList>
            <person name="Gilroy R."/>
        </authorList>
    </citation>
    <scope>NUCLEOTIDE SEQUENCE</scope>
    <source>
        <strain evidence="5">1719</strain>
    </source>
</reference>
<dbReference type="PANTHER" id="PTHR39181:SF1">
    <property type="entry name" value="TYROSINE-PROTEIN PHOSPHATASE YWQE"/>
    <property type="match status" value="1"/>
</dbReference>
<dbReference type="GO" id="GO:0030145">
    <property type="term" value="F:manganese ion binding"/>
    <property type="evidence" value="ECO:0007669"/>
    <property type="project" value="InterPro"/>
</dbReference>
<comment type="caution">
    <text evidence="5">The sequence shown here is derived from an EMBL/GenBank/DDBJ whole genome shotgun (WGS) entry which is preliminary data.</text>
</comment>
<dbReference type="GO" id="GO:0004725">
    <property type="term" value="F:protein tyrosine phosphatase activity"/>
    <property type="evidence" value="ECO:0007669"/>
    <property type="project" value="UniProtKB-EC"/>
</dbReference>
<dbReference type="AlphaFoldDB" id="A0A9D1WAZ2"/>
<evidence type="ECO:0000256" key="4">
    <source>
        <dbReference type="ARBA" id="ARBA00051722"/>
    </source>
</evidence>
<keyword evidence="3" id="KW-0378">Hydrolase</keyword>
<gene>
    <name evidence="5" type="ORF">H9853_12330</name>
</gene>
<dbReference type="SUPFAM" id="SSF89550">
    <property type="entry name" value="PHP domain-like"/>
    <property type="match status" value="1"/>
</dbReference>
<reference evidence="5" key="1">
    <citation type="journal article" date="2021" name="PeerJ">
        <title>Extensive microbial diversity within the chicken gut microbiome revealed by metagenomics and culture.</title>
        <authorList>
            <person name="Gilroy R."/>
            <person name="Ravi A."/>
            <person name="Getino M."/>
            <person name="Pursley I."/>
            <person name="Horton D.L."/>
            <person name="Alikhan N.F."/>
            <person name="Baker D."/>
            <person name="Gharbi K."/>
            <person name="Hall N."/>
            <person name="Watson M."/>
            <person name="Adriaenssens E.M."/>
            <person name="Foster-Nyarko E."/>
            <person name="Jarju S."/>
            <person name="Secka A."/>
            <person name="Antonio M."/>
            <person name="Oren A."/>
            <person name="Chaudhuri R.R."/>
            <person name="La Ragione R."/>
            <person name="Hildebrand F."/>
            <person name="Pallen M.J."/>
        </authorList>
    </citation>
    <scope>NUCLEOTIDE SEQUENCE</scope>
    <source>
        <strain evidence="5">1719</strain>
    </source>
</reference>
<dbReference type="EMBL" id="DXEZ01000346">
    <property type="protein sequence ID" value="HIX55801.1"/>
    <property type="molecule type" value="Genomic_DNA"/>
</dbReference>
<dbReference type="EC" id="3.1.3.48" evidence="2"/>
<evidence type="ECO:0000256" key="1">
    <source>
        <dbReference type="ARBA" id="ARBA00005750"/>
    </source>
</evidence>
<comment type="similarity">
    <text evidence="1">Belongs to the metallo-dependent hydrolases superfamily. CpsB/CapC family.</text>
</comment>
<comment type="catalytic activity">
    <reaction evidence="4">
        <text>O-phospho-L-tyrosyl-[protein] + H2O = L-tyrosyl-[protein] + phosphate</text>
        <dbReference type="Rhea" id="RHEA:10684"/>
        <dbReference type="Rhea" id="RHEA-COMP:10136"/>
        <dbReference type="Rhea" id="RHEA-COMP:20101"/>
        <dbReference type="ChEBI" id="CHEBI:15377"/>
        <dbReference type="ChEBI" id="CHEBI:43474"/>
        <dbReference type="ChEBI" id="CHEBI:46858"/>
        <dbReference type="ChEBI" id="CHEBI:61978"/>
        <dbReference type="EC" id="3.1.3.48"/>
    </reaction>
</comment>
<accession>A0A9D1WAZ2</accession>
<evidence type="ECO:0000256" key="3">
    <source>
        <dbReference type="ARBA" id="ARBA00022801"/>
    </source>
</evidence>
<evidence type="ECO:0000256" key="2">
    <source>
        <dbReference type="ARBA" id="ARBA00013064"/>
    </source>
</evidence>
<evidence type="ECO:0000313" key="6">
    <source>
        <dbReference type="Proteomes" id="UP000824156"/>
    </source>
</evidence>